<dbReference type="EMBL" id="RBKU01000001">
    <property type="protein sequence ID" value="RKR85097.1"/>
    <property type="molecule type" value="Genomic_DNA"/>
</dbReference>
<reference evidence="2 3" key="1">
    <citation type="submission" date="2018-10" db="EMBL/GenBank/DDBJ databases">
        <title>Genomic Encyclopedia of Archaeal and Bacterial Type Strains, Phase II (KMG-II): from individual species to whole genera.</title>
        <authorList>
            <person name="Goeker M."/>
        </authorList>
    </citation>
    <scope>NUCLEOTIDE SEQUENCE [LARGE SCALE GENOMIC DNA]</scope>
    <source>
        <strain evidence="2 3">DSM 18602</strain>
    </source>
</reference>
<feature type="chain" id="PRO_5019819223" evidence="1">
    <location>
        <begin position="27"/>
        <end position="318"/>
    </location>
</feature>
<dbReference type="Gene3D" id="3.40.390.70">
    <property type="match status" value="1"/>
</dbReference>
<accession>A0A495J889</accession>
<proteinExistence type="predicted"/>
<sequence>MYKNLCISFSLLAAVLVMFQACKKEAAILAIDQNYGYTVPQGNHTYDKTIVDFYNKYGTYMLYKFSDKDTYWTPTGWKNSTLSTTLANFWSTGYLATQADTSSADYITRQLVVLNKLWFGFYSDRFLKQFLPVKVMLCNTVDSVYSKASFSPTLTYARVDTYVGAWYNYDNLCVSYGNSSVANMVQRDSIAFAKKVNLIFMQSIITRNMSAPTTDFTALTNYGVTYTTTATAYAAGIIAPYSGVTSQLDWAQYMQAMVTCTEATLNRSQANTVNSYVGILNVTKDTSGKIRQRYNVVRNYFINTYGVDLQAIGNYAGR</sequence>
<keyword evidence="3" id="KW-1185">Reference proteome</keyword>
<name>A0A495J889_9SPHI</name>
<evidence type="ECO:0000313" key="2">
    <source>
        <dbReference type="EMBL" id="RKR85097.1"/>
    </source>
</evidence>
<organism evidence="2 3">
    <name type="scientific">Mucilaginibacter gracilis</name>
    <dbReference type="NCBI Taxonomy" id="423350"/>
    <lineage>
        <taxon>Bacteria</taxon>
        <taxon>Pseudomonadati</taxon>
        <taxon>Bacteroidota</taxon>
        <taxon>Sphingobacteriia</taxon>
        <taxon>Sphingobacteriales</taxon>
        <taxon>Sphingobacteriaceae</taxon>
        <taxon>Mucilaginibacter</taxon>
    </lineage>
</organism>
<keyword evidence="1" id="KW-0732">Signal</keyword>
<dbReference type="OrthoDB" id="1100648at2"/>
<dbReference type="PROSITE" id="PS51257">
    <property type="entry name" value="PROKAR_LIPOPROTEIN"/>
    <property type="match status" value="1"/>
</dbReference>
<comment type="caution">
    <text evidence="2">The sequence shown here is derived from an EMBL/GenBank/DDBJ whole genome shotgun (WGS) entry which is preliminary data.</text>
</comment>
<feature type="signal peptide" evidence="1">
    <location>
        <begin position="1"/>
        <end position="26"/>
    </location>
</feature>
<gene>
    <name evidence="2" type="ORF">BDD43_5353</name>
</gene>
<evidence type="ECO:0000256" key="1">
    <source>
        <dbReference type="SAM" id="SignalP"/>
    </source>
</evidence>
<protein>
    <submittedName>
        <fullName evidence="2">Putative zinc-binding metallo-peptidase</fullName>
    </submittedName>
</protein>
<dbReference type="AlphaFoldDB" id="A0A495J889"/>
<dbReference type="RefSeq" id="WP_121201178.1">
    <property type="nucleotide sequence ID" value="NZ_RBKU01000001.1"/>
</dbReference>
<evidence type="ECO:0000313" key="3">
    <source>
        <dbReference type="Proteomes" id="UP000268007"/>
    </source>
</evidence>
<dbReference type="Proteomes" id="UP000268007">
    <property type="component" value="Unassembled WGS sequence"/>
</dbReference>